<name>A0ABC8U4U7_9AQUA</name>
<proteinExistence type="predicted"/>
<dbReference type="PANTHER" id="PTHR23155">
    <property type="entry name" value="DISEASE RESISTANCE PROTEIN RP"/>
    <property type="match status" value="1"/>
</dbReference>
<organism evidence="7 8">
    <name type="scientific">Ilex paraguariensis</name>
    <name type="common">yerba mate</name>
    <dbReference type="NCBI Taxonomy" id="185542"/>
    <lineage>
        <taxon>Eukaryota</taxon>
        <taxon>Viridiplantae</taxon>
        <taxon>Streptophyta</taxon>
        <taxon>Embryophyta</taxon>
        <taxon>Tracheophyta</taxon>
        <taxon>Spermatophyta</taxon>
        <taxon>Magnoliopsida</taxon>
        <taxon>eudicotyledons</taxon>
        <taxon>Gunneridae</taxon>
        <taxon>Pentapetalae</taxon>
        <taxon>asterids</taxon>
        <taxon>campanulids</taxon>
        <taxon>Aquifoliales</taxon>
        <taxon>Aquifoliaceae</taxon>
        <taxon>Ilex</taxon>
    </lineage>
</organism>
<dbReference type="SUPFAM" id="SSF52047">
    <property type="entry name" value="RNI-like"/>
    <property type="match status" value="1"/>
</dbReference>
<feature type="compositionally biased region" description="Pro residues" evidence="4">
    <location>
        <begin position="1"/>
        <end position="12"/>
    </location>
</feature>
<evidence type="ECO:0008006" key="9">
    <source>
        <dbReference type="Google" id="ProtNLM"/>
    </source>
</evidence>
<evidence type="ECO:0000259" key="6">
    <source>
        <dbReference type="Pfam" id="PF23598"/>
    </source>
</evidence>
<keyword evidence="8" id="KW-1185">Reference proteome</keyword>
<feature type="domain" description="Disease resistance protein winged helix" evidence="5">
    <location>
        <begin position="232"/>
        <end position="308"/>
    </location>
</feature>
<dbReference type="Pfam" id="PF23598">
    <property type="entry name" value="LRR_14"/>
    <property type="match status" value="1"/>
</dbReference>
<accession>A0ABC8U4U7</accession>
<dbReference type="InterPro" id="IPR058922">
    <property type="entry name" value="WHD_DRP"/>
</dbReference>
<evidence type="ECO:0000313" key="7">
    <source>
        <dbReference type="EMBL" id="CAK9176779.1"/>
    </source>
</evidence>
<feature type="region of interest" description="Disordered" evidence="4">
    <location>
        <begin position="165"/>
        <end position="184"/>
    </location>
</feature>
<keyword evidence="1" id="KW-0677">Repeat</keyword>
<protein>
    <recommendedName>
        <fullName evidence="9">Disease resistance RPP13-like protein 4</fullName>
    </recommendedName>
</protein>
<feature type="coiled-coil region" evidence="3">
    <location>
        <begin position="107"/>
        <end position="142"/>
    </location>
</feature>
<evidence type="ECO:0000313" key="8">
    <source>
        <dbReference type="Proteomes" id="UP001642360"/>
    </source>
</evidence>
<dbReference type="AlphaFoldDB" id="A0ABC8U4U7"/>
<dbReference type="Gene3D" id="3.80.10.10">
    <property type="entry name" value="Ribonuclease Inhibitor"/>
    <property type="match status" value="1"/>
</dbReference>
<keyword evidence="3" id="KW-0175">Coiled coil</keyword>
<feature type="domain" description="Disease resistance R13L4/SHOC-2-like LRR" evidence="6">
    <location>
        <begin position="396"/>
        <end position="625"/>
    </location>
</feature>
<feature type="compositionally biased region" description="Basic and acidic residues" evidence="4">
    <location>
        <begin position="76"/>
        <end position="95"/>
    </location>
</feature>
<feature type="compositionally biased region" description="Low complexity" evidence="4">
    <location>
        <begin position="13"/>
        <end position="22"/>
    </location>
</feature>
<evidence type="ECO:0000256" key="4">
    <source>
        <dbReference type="SAM" id="MobiDB-lite"/>
    </source>
</evidence>
<evidence type="ECO:0000256" key="3">
    <source>
        <dbReference type="SAM" id="Coils"/>
    </source>
</evidence>
<evidence type="ECO:0000259" key="5">
    <source>
        <dbReference type="Pfam" id="PF23559"/>
    </source>
</evidence>
<gene>
    <name evidence="7" type="ORF">ILEXP_LOCUS46644</name>
</gene>
<dbReference type="EMBL" id="CAUOFW020006913">
    <property type="protein sequence ID" value="CAK9176779.1"/>
    <property type="molecule type" value="Genomic_DNA"/>
</dbReference>
<comment type="caution">
    <text evidence="7">The sequence shown here is derived from an EMBL/GenBank/DDBJ whole genome shotgun (WGS) entry which is preliminary data.</text>
</comment>
<evidence type="ECO:0000256" key="1">
    <source>
        <dbReference type="ARBA" id="ARBA00022737"/>
    </source>
</evidence>
<evidence type="ECO:0000256" key="2">
    <source>
        <dbReference type="ARBA" id="ARBA00022741"/>
    </source>
</evidence>
<feature type="compositionally biased region" description="Polar residues" evidence="4">
    <location>
        <begin position="23"/>
        <end position="36"/>
    </location>
</feature>
<dbReference type="Pfam" id="PF23559">
    <property type="entry name" value="WHD_DRP"/>
    <property type="match status" value="1"/>
</dbReference>
<dbReference type="PANTHER" id="PTHR23155:SF1076">
    <property type="entry name" value="LEUCINE-RICH REPEAT (LRR) FAMILY PROTEIN-RELATED"/>
    <property type="match status" value="1"/>
</dbReference>
<keyword evidence="2" id="KW-0547">Nucleotide-binding</keyword>
<dbReference type="InterPro" id="IPR044974">
    <property type="entry name" value="Disease_R_plants"/>
</dbReference>
<feature type="region of interest" description="Disordered" evidence="4">
    <location>
        <begin position="67"/>
        <end position="98"/>
    </location>
</feature>
<feature type="compositionally biased region" description="Basic and acidic residues" evidence="4">
    <location>
        <begin position="555"/>
        <end position="568"/>
    </location>
</feature>
<sequence length="713" mass="81295">MPTETPAPPPSSKLPSLNKSSSFHNFTQVPTAQNQNSDEKPGKKPGSSIKAKIKNFSVRTLRDSFTSKYKKQSVVKPKDHSEKNSSSKIHDEKETLSNLISSDLEHIKVVSEKLEEYKGRVNEQVEDALKKFEKLKEGGKEKDLRELKKVVTKLKLKVPSKYKIDAEKDPHGNHQSSDATRSKGDIPQEVLDKMPQLYKANMFVNSLEFQDLLSRYRGLTIELKLCLLCFSVFPEDAIIKKRLMVYWWIGEGFVPPIKRTGEGIENQKTAEEYGKEFFDKLMELGFIEPVNNKGSLIIGSCKMHPFIRSVVVILAEKAKFFDFDLKGYPTVEFLSSYRACLSGKGLVYIAELEKLHMLFNVKEANLELKAEWLLKMSNVNVLYLGRWQASATQHVEVEDAKFLEGLENMKHLRFFSLQGISGITELPESISKLKYLTILDLRACHSLEVIPEGIGLLENLTHLDMSECYLLEHMPKKLARLTKLRVLKGFVVGDMQGKHSCTLDDLAKLPRLRKLSIYSGMKNFPTDSHVSALQQLQALLKLTIAWGGGALQGKAEGKPREGKKKDGGLRATPKKQQVRKALRQANAFKLPTLPSQLEKLDLKCYPEKVTPGWLNPANLKGLKKLYIRGGKFYDLGQFQDLDDSWDADCLVKDTWKVEQLRLKYLSELEMDWRELRELFPNLIYLEKVKCPKLSFFPCNESGVWMNKTMLKQM</sequence>
<dbReference type="Proteomes" id="UP001642360">
    <property type="component" value="Unassembled WGS sequence"/>
</dbReference>
<feature type="region of interest" description="Disordered" evidence="4">
    <location>
        <begin position="551"/>
        <end position="576"/>
    </location>
</feature>
<feature type="region of interest" description="Disordered" evidence="4">
    <location>
        <begin position="1"/>
        <end position="53"/>
    </location>
</feature>
<dbReference type="InterPro" id="IPR055414">
    <property type="entry name" value="LRR_R13L4/SHOC2-like"/>
</dbReference>
<dbReference type="InterPro" id="IPR032675">
    <property type="entry name" value="LRR_dom_sf"/>
</dbReference>
<reference evidence="7 8" key="1">
    <citation type="submission" date="2024-02" db="EMBL/GenBank/DDBJ databases">
        <authorList>
            <person name="Vignale AGUSTIN F."/>
            <person name="Sosa J E."/>
            <person name="Modenutti C."/>
        </authorList>
    </citation>
    <scope>NUCLEOTIDE SEQUENCE [LARGE SCALE GENOMIC DNA]</scope>
</reference>